<sequence>MGSTRGFQCNNECKKIASIPPLACEAHTSKFMREGVIYVSEKIYKPSVEHLDLSIRQSFYIDIACIMWLAPTRFGNRAHDDDQPRWCMQNRRDRMTMGGH</sequence>
<dbReference type="AlphaFoldDB" id="A0A0X3P6I5"/>
<accession>A0A0X3P6I5</accession>
<dbReference type="EMBL" id="GEEE01017412">
    <property type="protein sequence ID" value="JAP45813.1"/>
    <property type="molecule type" value="Transcribed_RNA"/>
</dbReference>
<name>A0A0X3P6I5_SCHSO</name>
<dbReference type="EMBL" id="GEEE01015837">
    <property type="protein sequence ID" value="JAP47388.1"/>
    <property type="molecule type" value="Transcribed_RNA"/>
</dbReference>
<protein>
    <submittedName>
        <fullName evidence="1">Uncharacterized protein</fullName>
    </submittedName>
</protein>
<evidence type="ECO:0000313" key="1">
    <source>
        <dbReference type="EMBL" id="JAP47388.1"/>
    </source>
</evidence>
<reference evidence="1" key="1">
    <citation type="submission" date="2016-01" db="EMBL/GenBank/DDBJ databases">
        <title>Reference transcriptome for the parasite Schistocephalus solidus: insights into the molecular evolution of parasitism.</title>
        <authorList>
            <person name="Hebert F.O."/>
            <person name="Grambauer S."/>
            <person name="Barber I."/>
            <person name="Landry C.R."/>
            <person name="Aubin-Horth N."/>
        </authorList>
    </citation>
    <scope>NUCLEOTIDE SEQUENCE</scope>
</reference>
<gene>
    <name evidence="1" type="ORF">TR137287</name>
</gene>
<organism evidence="1">
    <name type="scientific">Schistocephalus solidus</name>
    <name type="common">Tapeworm</name>
    <dbReference type="NCBI Taxonomy" id="70667"/>
    <lineage>
        <taxon>Eukaryota</taxon>
        <taxon>Metazoa</taxon>
        <taxon>Spiralia</taxon>
        <taxon>Lophotrochozoa</taxon>
        <taxon>Platyhelminthes</taxon>
        <taxon>Cestoda</taxon>
        <taxon>Eucestoda</taxon>
        <taxon>Diphyllobothriidea</taxon>
        <taxon>Diphyllobothriidae</taxon>
        <taxon>Schistocephalus</taxon>
    </lineage>
</organism>
<proteinExistence type="predicted"/>